<protein>
    <submittedName>
        <fullName evidence="2">DNA-directed DNA polymerase</fullName>
    </submittedName>
</protein>
<feature type="region of interest" description="Disordered" evidence="1">
    <location>
        <begin position="647"/>
        <end position="694"/>
    </location>
</feature>
<dbReference type="EMBL" id="BKCJ010003653">
    <property type="protein sequence ID" value="GEU56386.1"/>
    <property type="molecule type" value="Genomic_DNA"/>
</dbReference>
<dbReference type="PANTHER" id="PTHR33067">
    <property type="entry name" value="RNA-DIRECTED DNA POLYMERASE-RELATED"/>
    <property type="match status" value="1"/>
</dbReference>
<dbReference type="Gene3D" id="3.30.70.270">
    <property type="match status" value="1"/>
</dbReference>
<dbReference type="GO" id="GO:0003887">
    <property type="term" value="F:DNA-directed DNA polymerase activity"/>
    <property type="evidence" value="ECO:0007669"/>
    <property type="project" value="UniProtKB-KW"/>
</dbReference>
<feature type="region of interest" description="Disordered" evidence="1">
    <location>
        <begin position="189"/>
        <end position="218"/>
    </location>
</feature>
<comment type="caution">
    <text evidence="2">The sequence shown here is derived from an EMBL/GenBank/DDBJ whole genome shotgun (WGS) entry which is preliminary data.</text>
</comment>
<dbReference type="Gene3D" id="3.10.10.10">
    <property type="entry name" value="HIV Type 1 Reverse Transcriptase, subunit A, domain 1"/>
    <property type="match status" value="1"/>
</dbReference>
<accession>A0A6L2L480</accession>
<dbReference type="InterPro" id="IPR043502">
    <property type="entry name" value="DNA/RNA_pol_sf"/>
</dbReference>
<name>A0A6L2L480_TANCI</name>
<organism evidence="2">
    <name type="scientific">Tanacetum cinerariifolium</name>
    <name type="common">Dalmatian daisy</name>
    <name type="synonym">Chrysanthemum cinerariifolium</name>
    <dbReference type="NCBI Taxonomy" id="118510"/>
    <lineage>
        <taxon>Eukaryota</taxon>
        <taxon>Viridiplantae</taxon>
        <taxon>Streptophyta</taxon>
        <taxon>Embryophyta</taxon>
        <taxon>Tracheophyta</taxon>
        <taxon>Spermatophyta</taxon>
        <taxon>Magnoliopsida</taxon>
        <taxon>eudicotyledons</taxon>
        <taxon>Gunneridae</taxon>
        <taxon>Pentapetalae</taxon>
        <taxon>asterids</taxon>
        <taxon>campanulids</taxon>
        <taxon>Asterales</taxon>
        <taxon>Asteraceae</taxon>
        <taxon>Asteroideae</taxon>
        <taxon>Anthemideae</taxon>
        <taxon>Anthemidinae</taxon>
        <taxon>Tanacetum</taxon>
    </lineage>
</organism>
<gene>
    <name evidence="2" type="ORF">Tci_028364</name>
</gene>
<feature type="region of interest" description="Disordered" evidence="1">
    <location>
        <begin position="445"/>
        <end position="473"/>
    </location>
</feature>
<dbReference type="SUPFAM" id="SSF56672">
    <property type="entry name" value="DNA/RNA polymerases"/>
    <property type="match status" value="1"/>
</dbReference>
<reference evidence="2" key="1">
    <citation type="journal article" date="2019" name="Sci. Rep.">
        <title>Draft genome of Tanacetum cinerariifolium, the natural source of mosquito coil.</title>
        <authorList>
            <person name="Yamashiro T."/>
            <person name="Shiraishi A."/>
            <person name="Satake H."/>
            <person name="Nakayama K."/>
        </authorList>
    </citation>
    <scope>NUCLEOTIDE SEQUENCE</scope>
</reference>
<feature type="compositionally biased region" description="Low complexity" evidence="1">
    <location>
        <begin position="664"/>
        <end position="677"/>
    </location>
</feature>
<sequence>MVNFHILMILMPHLEHIYSTLSEGIFIDSSYDDEGVITDFNNLETTVSVSPTLTTRIHTIHPKTQILRDPKLAVQTMSKVNKNSEVHALVKQKEDGISISQDKYVAKILKKFDFFSVKSASTPTKTQKPLVKYEEAVDVDIHFIGFRHHFIRDAYEKKLIQVLKIYTDDNVVDLLTKAFDVSSAKDEPLLTKSSSEHDSSQDPRVNLEGTGRNGRDHVNLPHDSPFLGGHASNRAEGSLNLEALSALCTNLSNRVLALETITDAQAKEILTLKARIKKLEKRCKPRQPKDGNAKLDAELDEDMEYIDTKEALNEGRQSTVDTARPDVSTARQELSIATLENTDRPARSILTLKPLSTIDPKDKRKGVLEEPESTKKMTKSDFDAAHIARDEENARQLEVELQAKCMSTRSNSSYLFSSLRDPESLIRQRNLGEPSSLFDFEEVMNDNHNQEPPPQNNNGPPLMVRPNGKAPRTMEELCQPSINGRGRPIAPILIQATYFGLRHHMIQQVQNTCQFHGLPGDDANRHIDKFLEITQHMEQNGVSDDALRLSLFLYSLTHHAIAWYDRLPRNSIHSFDDMMRKFLSKYFSPSMVTKMTSLITSNIELKNMFVQFMKMNTASSSRSGSLPSNTVPNPQEDLKAITTRSGVTLAGPSVSPPPPPSKEPSPVSTSSTPISFPKMPEVTKDTVQPSTKNIQPPVAQTQVPIDEPIVAPKPKSTIPYPSRGNKQKLREKDDNLALKFVEIFRNLHFELSFAFALLHMPKFALMFKSLLNNKEKLFDLATTLMNENCSAVILKKLPEKLGDPGKFLIPCEFPELDECLALEDLDRSTTRPARIAKDVFVKVGKFHFPTDFVVVDYVVDPRVPLILRRPFLRTERALIDVFYEELTLRVYDEAITFKAGFFDNSKSGNPTPILDPIIALSSPSLTHFEGGDFILEDIEACLTSKSIPPRINDTDLDLEGDIHLLEKLLNKDPSSSPLHPKELNVEEIKTVKSSIDEPSELELKELPSYLEYAFLEGTDKLPIIISKDLKDEEKSAHLKVLKSHKRAIAWKISDINGIDPYFCTHKILMEDDFKPTVQDQRKVNPKIHEVIKKDVIKLLDAGLINPISDSLWVSLVHYVPKKGGMTVVENEDNELIPTRCMMAIFHDMIKKMIEVFMDDFSVFGDSFSLCLFHLDKMLQRCEDTNLVLNWEKFHFMVKEGIILGHKYSKSEIEVDRAKVDVIAKLPHPTSVKDHSPLKYLLAKQDAKLRFLLWILLLQELDVIIHDKKGAKNLTADHLSRLENPHQDELEKKEITETFPLETLGMIAFRGDSSTPWISPDLKASRARSFVHHPLELQSLAYGNLIS</sequence>
<keyword evidence="2" id="KW-0239">DNA-directed DNA polymerase</keyword>
<feature type="compositionally biased region" description="Pro residues" evidence="1">
    <location>
        <begin position="654"/>
        <end position="663"/>
    </location>
</feature>
<keyword evidence="2" id="KW-0548">Nucleotidyltransferase</keyword>
<dbReference type="PANTHER" id="PTHR33067:SF9">
    <property type="entry name" value="RNA-DIRECTED DNA POLYMERASE"/>
    <property type="match status" value="1"/>
</dbReference>
<dbReference type="InterPro" id="IPR021109">
    <property type="entry name" value="Peptidase_aspartic_dom_sf"/>
</dbReference>
<dbReference type="Gene3D" id="2.40.70.10">
    <property type="entry name" value="Acid Proteases"/>
    <property type="match status" value="1"/>
</dbReference>
<feature type="compositionally biased region" description="Basic and acidic residues" evidence="1">
    <location>
        <begin position="189"/>
        <end position="201"/>
    </location>
</feature>
<evidence type="ECO:0000256" key="1">
    <source>
        <dbReference type="SAM" id="MobiDB-lite"/>
    </source>
</evidence>
<dbReference type="InterPro" id="IPR043128">
    <property type="entry name" value="Rev_trsase/Diguanyl_cyclase"/>
</dbReference>
<keyword evidence="2" id="KW-0808">Transferase</keyword>
<proteinExistence type="predicted"/>
<feature type="compositionally biased region" description="Polar residues" evidence="1">
    <location>
        <begin position="685"/>
        <end position="694"/>
    </location>
</feature>
<evidence type="ECO:0000313" key="2">
    <source>
        <dbReference type="EMBL" id="GEU56386.1"/>
    </source>
</evidence>